<feature type="domain" description="Thioredoxin" evidence="2">
    <location>
        <begin position="5"/>
        <end position="137"/>
    </location>
</feature>
<dbReference type="OrthoDB" id="72053at2759"/>
<evidence type="ECO:0000313" key="4">
    <source>
        <dbReference type="Proteomes" id="UP000193642"/>
    </source>
</evidence>
<dbReference type="InterPro" id="IPR036249">
    <property type="entry name" value="Thioredoxin-like_sf"/>
</dbReference>
<name>A0A1Y2BWC3_9FUNG</name>
<keyword evidence="1" id="KW-1133">Transmembrane helix</keyword>
<dbReference type="PROSITE" id="PS51352">
    <property type="entry name" value="THIOREDOXIN_2"/>
    <property type="match status" value="1"/>
</dbReference>
<evidence type="ECO:0000256" key="1">
    <source>
        <dbReference type="SAM" id="Phobius"/>
    </source>
</evidence>
<comment type="caution">
    <text evidence="3">The sequence shown here is derived from an EMBL/GenBank/DDBJ whole genome shotgun (WGS) entry which is preliminary data.</text>
</comment>
<keyword evidence="1" id="KW-0472">Membrane</keyword>
<dbReference type="Proteomes" id="UP000193642">
    <property type="component" value="Unassembled WGS sequence"/>
</dbReference>
<protein>
    <recommendedName>
        <fullName evidence="2">Thioredoxin domain-containing protein</fullName>
    </recommendedName>
</protein>
<organism evidence="3 4">
    <name type="scientific">Rhizoclosmatium globosum</name>
    <dbReference type="NCBI Taxonomy" id="329046"/>
    <lineage>
        <taxon>Eukaryota</taxon>
        <taxon>Fungi</taxon>
        <taxon>Fungi incertae sedis</taxon>
        <taxon>Chytridiomycota</taxon>
        <taxon>Chytridiomycota incertae sedis</taxon>
        <taxon>Chytridiomycetes</taxon>
        <taxon>Chytridiales</taxon>
        <taxon>Chytriomycetaceae</taxon>
        <taxon>Rhizoclosmatium</taxon>
    </lineage>
</organism>
<dbReference type="InterPro" id="IPR013766">
    <property type="entry name" value="Thioredoxin_domain"/>
</dbReference>
<accession>A0A1Y2BWC3</accession>
<proteinExistence type="predicted"/>
<dbReference type="AlphaFoldDB" id="A0A1Y2BWC3"/>
<keyword evidence="4" id="KW-1185">Reference proteome</keyword>
<dbReference type="EMBL" id="MCGO01000041">
    <property type="protein sequence ID" value="ORY39059.1"/>
    <property type="molecule type" value="Genomic_DNA"/>
</dbReference>
<dbReference type="SUPFAM" id="SSF52833">
    <property type="entry name" value="Thioredoxin-like"/>
    <property type="match status" value="1"/>
</dbReference>
<reference evidence="3 4" key="1">
    <citation type="submission" date="2016-07" db="EMBL/GenBank/DDBJ databases">
        <title>Pervasive Adenine N6-methylation of Active Genes in Fungi.</title>
        <authorList>
            <consortium name="DOE Joint Genome Institute"/>
            <person name="Mondo S.J."/>
            <person name="Dannebaum R.O."/>
            <person name="Kuo R.C."/>
            <person name="Labutti K."/>
            <person name="Haridas S."/>
            <person name="Kuo A."/>
            <person name="Salamov A."/>
            <person name="Ahrendt S.R."/>
            <person name="Lipzen A."/>
            <person name="Sullivan W."/>
            <person name="Andreopoulos W.B."/>
            <person name="Clum A."/>
            <person name="Lindquist E."/>
            <person name="Daum C."/>
            <person name="Ramamoorthy G.K."/>
            <person name="Gryganskyi A."/>
            <person name="Culley D."/>
            <person name="Magnuson J.K."/>
            <person name="James T.Y."/>
            <person name="O'Malley M.A."/>
            <person name="Stajich J.E."/>
            <person name="Spatafora J.W."/>
            <person name="Visel A."/>
            <person name="Grigoriev I.V."/>
        </authorList>
    </citation>
    <scope>NUCLEOTIDE SEQUENCE [LARGE SCALE GENOMIC DNA]</scope>
    <source>
        <strain evidence="3 4">JEL800</strain>
    </source>
</reference>
<gene>
    <name evidence="3" type="ORF">BCR33DRAFT_720319</name>
</gene>
<keyword evidence="1" id="KW-0812">Transmembrane</keyword>
<sequence length="219" mass="24094">MDEVLFAKSLAADARIEKLNQTQVEAYIANGTHFIFFGAYYCPYTAEFNPIWLDIQTTYYSQGWNALPNFGIKKIQCGDIEEFCSQPKLGSAEGYPTINLFKDGKFVEEVLSDEIGVIEREAVLLGGKPRAIASASPLATRPKTSAGNDTLSDGNGGIKIIKHTATTAGMDLQSIIPVSIIVTCCSLFLICGLFLRRRMKKSRYQPLSGDANMDAVRYI</sequence>
<dbReference type="Gene3D" id="3.40.30.10">
    <property type="entry name" value="Glutaredoxin"/>
    <property type="match status" value="1"/>
</dbReference>
<feature type="transmembrane region" description="Helical" evidence="1">
    <location>
        <begin position="175"/>
        <end position="195"/>
    </location>
</feature>
<evidence type="ECO:0000313" key="3">
    <source>
        <dbReference type="EMBL" id="ORY39059.1"/>
    </source>
</evidence>
<evidence type="ECO:0000259" key="2">
    <source>
        <dbReference type="PROSITE" id="PS51352"/>
    </source>
</evidence>